<dbReference type="EMBL" id="CAJNOQ010008566">
    <property type="protein sequence ID" value="CAF1200601.1"/>
    <property type="molecule type" value="Genomic_DNA"/>
</dbReference>
<dbReference type="GO" id="GO:0016020">
    <property type="term" value="C:membrane"/>
    <property type="evidence" value="ECO:0007669"/>
    <property type="project" value="UniProtKB-SubCell"/>
</dbReference>
<dbReference type="Pfam" id="PF05978">
    <property type="entry name" value="UNC-93"/>
    <property type="match status" value="2"/>
</dbReference>
<evidence type="ECO:0000256" key="4">
    <source>
        <dbReference type="ARBA" id="ARBA00023136"/>
    </source>
</evidence>
<dbReference type="Proteomes" id="UP000663829">
    <property type="component" value="Unassembled WGS sequence"/>
</dbReference>
<keyword evidence="2 6" id="KW-0812">Transmembrane</keyword>
<evidence type="ECO:0000256" key="1">
    <source>
        <dbReference type="ARBA" id="ARBA00004141"/>
    </source>
</evidence>
<evidence type="ECO:0000256" key="3">
    <source>
        <dbReference type="ARBA" id="ARBA00022989"/>
    </source>
</evidence>
<dbReference type="AlphaFoldDB" id="A0A814WD25"/>
<feature type="transmembrane region" description="Helical" evidence="6">
    <location>
        <begin position="21"/>
        <end position="38"/>
    </location>
</feature>
<evidence type="ECO:0000256" key="6">
    <source>
        <dbReference type="SAM" id="Phobius"/>
    </source>
</evidence>
<dbReference type="Proteomes" id="UP000682733">
    <property type="component" value="Unassembled WGS sequence"/>
</dbReference>
<reference evidence="7" key="1">
    <citation type="submission" date="2021-02" db="EMBL/GenBank/DDBJ databases">
        <authorList>
            <person name="Nowell W R."/>
        </authorList>
    </citation>
    <scope>NUCLEOTIDE SEQUENCE</scope>
</reference>
<dbReference type="PANTHER" id="PTHR23294">
    <property type="entry name" value="ET TRANSLATION PRODUCT-RELATED"/>
    <property type="match status" value="1"/>
</dbReference>
<dbReference type="InterPro" id="IPR010291">
    <property type="entry name" value="Ion_channel_UNC-93"/>
</dbReference>
<comment type="subcellular location">
    <subcellularLocation>
        <location evidence="1">Membrane</location>
        <topology evidence="1">Multi-pass membrane protein</topology>
    </subcellularLocation>
</comment>
<name>A0A814WD25_9BILA</name>
<feature type="transmembrane region" description="Helical" evidence="6">
    <location>
        <begin position="155"/>
        <end position="178"/>
    </location>
</feature>
<accession>A0A814WD25</accession>
<evidence type="ECO:0000313" key="10">
    <source>
        <dbReference type="EMBL" id="CAF4055422.1"/>
    </source>
</evidence>
<dbReference type="EMBL" id="CAJNOK010016583">
    <property type="protein sequence ID" value="CAF1247820.1"/>
    <property type="molecule type" value="Genomic_DNA"/>
</dbReference>
<dbReference type="OrthoDB" id="196103at2759"/>
<proteinExistence type="predicted"/>
<dbReference type="PANTHER" id="PTHR23294:SF0">
    <property type="entry name" value="UNC93-LIKE PROTEIN MFSD11"/>
    <property type="match status" value="1"/>
</dbReference>
<evidence type="ECO:0000256" key="5">
    <source>
        <dbReference type="ARBA" id="ARBA00023180"/>
    </source>
</evidence>
<comment type="caution">
    <text evidence="7">The sequence shown here is derived from an EMBL/GenBank/DDBJ whole genome shotgun (WGS) entry which is preliminary data.</text>
</comment>
<evidence type="ECO:0000256" key="2">
    <source>
        <dbReference type="ARBA" id="ARBA00022692"/>
    </source>
</evidence>
<keyword evidence="5" id="KW-0325">Glycoprotein</keyword>
<dbReference type="Proteomes" id="UP000681722">
    <property type="component" value="Unassembled WGS sequence"/>
</dbReference>
<feature type="transmembrane region" description="Helical" evidence="6">
    <location>
        <begin position="44"/>
        <end position="61"/>
    </location>
</feature>
<keyword evidence="11" id="KW-1185">Reference proteome</keyword>
<feature type="transmembrane region" description="Helical" evidence="6">
    <location>
        <begin position="129"/>
        <end position="149"/>
    </location>
</feature>
<dbReference type="EMBL" id="CAJOBC010008566">
    <property type="protein sequence ID" value="CAF3965080.1"/>
    <property type="molecule type" value="Genomic_DNA"/>
</dbReference>
<organism evidence="7 11">
    <name type="scientific">Didymodactylos carnosus</name>
    <dbReference type="NCBI Taxonomy" id="1234261"/>
    <lineage>
        <taxon>Eukaryota</taxon>
        <taxon>Metazoa</taxon>
        <taxon>Spiralia</taxon>
        <taxon>Gnathifera</taxon>
        <taxon>Rotifera</taxon>
        <taxon>Eurotatoria</taxon>
        <taxon>Bdelloidea</taxon>
        <taxon>Philodinida</taxon>
        <taxon>Philodinidae</taxon>
        <taxon>Didymodactylos</taxon>
    </lineage>
</organism>
<gene>
    <name evidence="7" type="ORF">GPM918_LOCUS23699</name>
    <name evidence="8" type="ORF">OVA965_LOCUS26130</name>
    <name evidence="9" type="ORF">SRO942_LOCUS23697</name>
    <name evidence="10" type="ORF">TMI583_LOCUS26866</name>
</gene>
<evidence type="ECO:0000313" key="11">
    <source>
        <dbReference type="Proteomes" id="UP000663829"/>
    </source>
</evidence>
<evidence type="ECO:0000313" key="7">
    <source>
        <dbReference type="EMBL" id="CAF1200601.1"/>
    </source>
</evidence>
<evidence type="ECO:0000313" key="9">
    <source>
        <dbReference type="EMBL" id="CAF3965080.1"/>
    </source>
</evidence>
<dbReference type="EMBL" id="CAJOBA010038132">
    <property type="protein sequence ID" value="CAF4055422.1"/>
    <property type="molecule type" value="Genomic_DNA"/>
</dbReference>
<protein>
    <submittedName>
        <fullName evidence="7">Uncharacterized protein</fullName>
    </submittedName>
</protein>
<keyword evidence="4 6" id="KW-0472">Membrane</keyword>
<keyword evidence="3 6" id="KW-1133">Transmembrane helix</keyword>
<dbReference type="InterPro" id="IPR051617">
    <property type="entry name" value="UNC-93-like_regulator"/>
</dbReference>
<sequence length="209" mass="22993">MLQQSVLEGMKNETIFKGTGYTGFAILYSCFTVTNIFAPAFVTFLEPAVAMFIGAIPYLLVQDNIRFAQTFFQTVYGTCIGHYVKYGPQRKRLIGLHGFLLGAGEIIGDSALNTQLMNILAGRYKDTSASAFAIFKLVQSLVSAIAFSYSGVLSLQYQLLIIVTFLFISTPSLVVVLFDDKVILPVAQFSTLSAPDPTNVEKEELKQLE</sequence>
<evidence type="ECO:0000313" key="8">
    <source>
        <dbReference type="EMBL" id="CAF1247820.1"/>
    </source>
</evidence>
<dbReference type="Proteomes" id="UP000677228">
    <property type="component" value="Unassembled WGS sequence"/>
</dbReference>